<dbReference type="EMBL" id="JANQDX010000013">
    <property type="protein sequence ID" value="KAL0913255.1"/>
    <property type="molecule type" value="Genomic_DNA"/>
</dbReference>
<dbReference type="AlphaFoldDB" id="A0ABD0UKE7"/>
<keyword evidence="2" id="KW-1185">Reference proteome</keyword>
<reference evidence="1 2" key="1">
    <citation type="journal article" date="2024" name="Plant Biotechnol. J.">
        <title>Dendrobium thyrsiflorum genome and its molecular insights into genes involved in important horticultural traits.</title>
        <authorList>
            <person name="Chen B."/>
            <person name="Wang J.Y."/>
            <person name="Zheng P.J."/>
            <person name="Li K.L."/>
            <person name="Liang Y.M."/>
            <person name="Chen X.F."/>
            <person name="Zhang C."/>
            <person name="Zhao X."/>
            <person name="He X."/>
            <person name="Zhang G.Q."/>
            <person name="Liu Z.J."/>
            <person name="Xu Q."/>
        </authorList>
    </citation>
    <scope>NUCLEOTIDE SEQUENCE [LARGE SCALE GENOMIC DNA]</scope>
    <source>
        <strain evidence="1">GZMU011</strain>
    </source>
</reference>
<sequence length="113" mass="12988">MERIISMDESSKKLLSSAERFIVPSENQKLRSLLDFKVNPMEMTTMHSITTSQRYSYRAQDSKVIREWESCSQDLPTKIADDFRWDNGEVPAVIDTNGNVGDGLVLYVYTDMD</sequence>
<protein>
    <submittedName>
        <fullName evidence="1">Uncharacterized protein</fullName>
    </submittedName>
</protein>
<name>A0ABD0UKE7_DENTH</name>
<evidence type="ECO:0000313" key="1">
    <source>
        <dbReference type="EMBL" id="KAL0913255.1"/>
    </source>
</evidence>
<organism evidence="1 2">
    <name type="scientific">Dendrobium thyrsiflorum</name>
    <name type="common">Pinecone-like raceme dendrobium</name>
    <name type="synonym">Orchid</name>
    <dbReference type="NCBI Taxonomy" id="117978"/>
    <lineage>
        <taxon>Eukaryota</taxon>
        <taxon>Viridiplantae</taxon>
        <taxon>Streptophyta</taxon>
        <taxon>Embryophyta</taxon>
        <taxon>Tracheophyta</taxon>
        <taxon>Spermatophyta</taxon>
        <taxon>Magnoliopsida</taxon>
        <taxon>Liliopsida</taxon>
        <taxon>Asparagales</taxon>
        <taxon>Orchidaceae</taxon>
        <taxon>Epidendroideae</taxon>
        <taxon>Malaxideae</taxon>
        <taxon>Dendrobiinae</taxon>
        <taxon>Dendrobium</taxon>
    </lineage>
</organism>
<accession>A0ABD0UKE7</accession>
<evidence type="ECO:0000313" key="2">
    <source>
        <dbReference type="Proteomes" id="UP001552299"/>
    </source>
</evidence>
<gene>
    <name evidence="1" type="ORF">M5K25_016701</name>
</gene>
<dbReference type="Proteomes" id="UP001552299">
    <property type="component" value="Unassembled WGS sequence"/>
</dbReference>
<proteinExistence type="predicted"/>
<comment type="caution">
    <text evidence="1">The sequence shown here is derived from an EMBL/GenBank/DDBJ whole genome shotgun (WGS) entry which is preliminary data.</text>
</comment>